<feature type="compositionally biased region" description="Acidic residues" evidence="1">
    <location>
        <begin position="72"/>
        <end position="84"/>
    </location>
</feature>
<reference evidence="2 3" key="1">
    <citation type="submission" date="2012-12" db="EMBL/GenBank/DDBJ databases">
        <title>Whole genome shotgun sequence of Gordonia aichiensis NBRC 108223.</title>
        <authorList>
            <person name="Isaki-Nakamura S."/>
            <person name="Hosoyama A."/>
            <person name="Tsuchikane K."/>
            <person name="Ando Y."/>
            <person name="Baba S."/>
            <person name="Ohji S."/>
            <person name="Hamada M."/>
            <person name="Tamura T."/>
            <person name="Yamazoe A."/>
            <person name="Yamazaki S."/>
            <person name="Fujita N."/>
        </authorList>
    </citation>
    <scope>NUCLEOTIDE SEQUENCE [LARGE SCALE GENOMIC DNA]</scope>
    <source>
        <strain evidence="2 3">NBRC 108223</strain>
    </source>
</reference>
<dbReference type="STRING" id="1220583.GOACH_03_03840"/>
<organism evidence="2 3">
    <name type="scientific">Gordonia aichiensis NBRC 108223</name>
    <dbReference type="NCBI Taxonomy" id="1220583"/>
    <lineage>
        <taxon>Bacteria</taxon>
        <taxon>Bacillati</taxon>
        <taxon>Actinomycetota</taxon>
        <taxon>Actinomycetes</taxon>
        <taxon>Mycobacteriales</taxon>
        <taxon>Gordoniaceae</taxon>
        <taxon>Gordonia</taxon>
    </lineage>
</organism>
<dbReference type="Proteomes" id="UP000010988">
    <property type="component" value="Unassembled WGS sequence"/>
</dbReference>
<evidence type="ECO:0000313" key="2">
    <source>
        <dbReference type="EMBL" id="GAC47366.1"/>
    </source>
</evidence>
<feature type="region of interest" description="Disordered" evidence="1">
    <location>
        <begin position="69"/>
        <end position="98"/>
    </location>
</feature>
<gene>
    <name evidence="2" type="ORF">GOACH_03_03840</name>
</gene>
<sequence>MRTMRVYFPATLTMLLELDEAGLFRPVGGTGFALTPALRESYVSGDDEELAEAAIREAARASLRLLAGEAPEPGDSDAESDLAADEATTKPGDTPRLPPRRVVVAADVDDATLRPDLDDAVVKVSGPVPTSAIASVLVDGADAQNAVRSAVVAIDAADMGDQDAELAVGDVEDHDLGWYATQELPFLLELL</sequence>
<comment type="caution">
    <text evidence="2">The sequence shown here is derived from an EMBL/GenBank/DDBJ whole genome shotgun (WGS) entry which is preliminary data.</text>
</comment>
<evidence type="ECO:0000256" key="1">
    <source>
        <dbReference type="SAM" id="MobiDB-lite"/>
    </source>
</evidence>
<dbReference type="Pfam" id="PF21853">
    <property type="entry name" value="DUF6912"/>
    <property type="match status" value="1"/>
</dbReference>
<accession>L7KFU1</accession>
<evidence type="ECO:0000313" key="3">
    <source>
        <dbReference type="Proteomes" id="UP000010988"/>
    </source>
</evidence>
<name>L7KFU1_9ACTN</name>
<dbReference type="AlphaFoldDB" id="L7KFU1"/>
<dbReference type="EMBL" id="BANR01000003">
    <property type="protein sequence ID" value="GAC47366.1"/>
    <property type="molecule type" value="Genomic_DNA"/>
</dbReference>
<keyword evidence="3" id="KW-1185">Reference proteome</keyword>
<dbReference type="InterPro" id="IPR054206">
    <property type="entry name" value="DUF6912"/>
</dbReference>
<protein>
    <submittedName>
        <fullName evidence="2">Uncharacterized protein</fullName>
    </submittedName>
</protein>
<dbReference type="eggNOG" id="ENOG5032URV">
    <property type="taxonomic scope" value="Bacteria"/>
</dbReference>
<proteinExistence type="predicted"/>